<feature type="transmembrane region" description="Helical" evidence="1">
    <location>
        <begin position="6"/>
        <end position="28"/>
    </location>
</feature>
<organism evidence="2 3">
    <name type="scientific">Portunus trituberculatus</name>
    <name type="common">Swimming crab</name>
    <name type="synonym">Neptunus trituberculatus</name>
    <dbReference type="NCBI Taxonomy" id="210409"/>
    <lineage>
        <taxon>Eukaryota</taxon>
        <taxon>Metazoa</taxon>
        <taxon>Ecdysozoa</taxon>
        <taxon>Arthropoda</taxon>
        <taxon>Crustacea</taxon>
        <taxon>Multicrustacea</taxon>
        <taxon>Malacostraca</taxon>
        <taxon>Eumalacostraca</taxon>
        <taxon>Eucarida</taxon>
        <taxon>Decapoda</taxon>
        <taxon>Pleocyemata</taxon>
        <taxon>Brachyura</taxon>
        <taxon>Eubrachyura</taxon>
        <taxon>Portunoidea</taxon>
        <taxon>Portunidae</taxon>
        <taxon>Portuninae</taxon>
        <taxon>Portunus</taxon>
    </lineage>
</organism>
<evidence type="ECO:0000313" key="2">
    <source>
        <dbReference type="EMBL" id="MPC41792.1"/>
    </source>
</evidence>
<proteinExistence type="predicted"/>
<reference evidence="2 3" key="1">
    <citation type="submission" date="2019-05" db="EMBL/GenBank/DDBJ databases">
        <title>Another draft genome of Portunus trituberculatus and its Hox gene families provides insights of decapod evolution.</title>
        <authorList>
            <person name="Jeong J.-H."/>
            <person name="Song I."/>
            <person name="Kim S."/>
            <person name="Choi T."/>
            <person name="Kim D."/>
            <person name="Ryu S."/>
            <person name="Kim W."/>
        </authorList>
    </citation>
    <scope>NUCLEOTIDE SEQUENCE [LARGE SCALE GENOMIC DNA]</scope>
    <source>
        <tissue evidence="2">Muscle</tissue>
    </source>
</reference>
<keyword evidence="1" id="KW-1133">Transmembrane helix</keyword>
<dbReference type="EMBL" id="VSRR010005187">
    <property type="protein sequence ID" value="MPC41792.1"/>
    <property type="molecule type" value="Genomic_DNA"/>
</dbReference>
<keyword evidence="1" id="KW-0812">Transmembrane</keyword>
<dbReference type="Proteomes" id="UP000324222">
    <property type="component" value="Unassembled WGS sequence"/>
</dbReference>
<keyword evidence="1" id="KW-0472">Membrane</keyword>
<sequence length="87" mass="9335">MRDAGWPAWGCPDLVAVVVVVVVVVVVWGRDRSEARDQAGLKMAAIAAVNAIKSQIEALLDQIPDQSTRLSSLLSLPLSLLIHHSPL</sequence>
<gene>
    <name evidence="2" type="ORF">E2C01_035397</name>
</gene>
<dbReference type="AlphaFoldDB" id="A0A5B7F5L5"/>
<protein>
    <submittedName>
        <fullName evidence="2">Uncharacterized protein</fullName>
    </submittedName>
</protein>
<name>A0A5B7F5L5_PORTR</name>
<evidence type="ECO:0000313" key="3">
    <source>
        <dbReference type="Proteomes" id="UP000324222"/>
    </source>
</evidence>
<evidence type="ECO:0000256" key="1">
    <source>
        <dbReference type="SAM" id="Phobius"/>
    </source>
</evidence>
<keyword evidence="3" id="KW-1185">Reference proteome</keyword>
<accession>A0A5B7F5L5</accession>
<comment type="caution">
    <text evidence="2">The sequence shown here is derived from an EMBL/GenBank/DDBJ whole genome shotgun (WGS) entry which is preliminary data.</text>
</comment>